<reference evidence="2 3" key="1">
    <citation type="journal article" date="2018" name="BMC Genomics">
        <title>Genomic comparison of Trypanosoma conorhini and Trypanosoma rangeli to Trypanosoma cruzi strains of high and low virulence.</title>
        <authorList>
            <person name="Bradwell K.R."/>
            <person name="Koparde V.N."/>
            <person name="Matveyev A.V."/>
            <person name="Serrano M.G."/>
            <person name="Alves J.M."/>
            <person name="Parikh H."/>
            <person name="Huang B."/>
            <person name="Lee V."/>
            <person name="Espinosa-Alvarez O."/>
            <person name="Ortiz P.A."/>
            <person name="Costa-Martins A.G."/>
            <person name="Teixeira M.M."/>
            <person name="Buck G.A."/>
        </authorList>
    </citation>
    <scope>NUCLEOTIDE SEQUENCE [LARGE SCALE GENOMIC DNA]</scope>
    <source>
        <strain evidence="2 3">025E</strain>
    </source>
</reference>
<name>A0A3R7LEP5_9TRYP</name>
<dbReference type="OrthoDB" id="248459at2759"/>
<feature type="compositionally biased region" description="Basic and acidic residues" evidence="1">
    <location>
        <begin position="799"/>
        <end position="811"/>
    </location>
</feature>
<dbReference type="GeneID" id="40317015"/>
<dbReference type="RefSeq" id="XP_029229760.1">
    <property type="nucleotide sequence ID" value="XM_029370322.1"/>
</dbReference>
<accession>A0A3R7LEP5</accession>
<proteinExistence type="predicted"/>
<feature type="region of interest" description="Disordered" evidence="1">
    <location>
        <begin position="789"/>
        <end position="818"/>
    </location>
</feature>
<evidence type="ECO:0000313" key="2">
    <source>
        <dbReference type="EMBL" id="RNF22136.1"/>
    </source>
</evidence>
<dbReference type="PANTHER" id="PTHR32097:SF17">
    <property type="entry name" value="CAMP-BINDING PROTEIN 1-RELATED"/>
    <property type="match status" value="1"/>
</dbReference>
<dbReference type="PANTHER" id="PTHR32097">
    <property type="entry name" value="CAMP-BINDING PROTEIN 1-RELATED"/>
    <property type="match status" value="1"/>
</dbReference>
<gene>
    <name evidence="2" type="ORF">Tco025E_03404</name>
</gene>
<comment type="caution">
    <text evidence="2">The sequence shown here is derived from an EMBL/GenBank/DDBJ whole genome shotgun (WGS) entry which is preliminary data.</text>
</comment>
<dbReference type="AlphaFoldDB" id="A0A3R7LEP5"/>
<keyword evidence="3" id="KW-1185">Reference proteome</keyword>
<dbReference type="Gene3D" id="2.60.60.30">
    <property type="entry name" value="sav2460 like domains"/>
    <property type="match status" value="2"/>
</dbReference>
<evidence type="ECO:0000256" key="1">
    <source>
        <dbReference type="SAM" id="MobiDB-lite"/>
    </source>
</evidence>
<dbReference type="InterPro" id="IPR051324">
    <property type="entry name" value="Stress/Tellurium_Resist"/>
</dbReference>
<dbReference type="CDD" id="cd06974">
    <property type="entry name" value="TerD_like"/>
    <property type="match status" value="1"/>
</dbReference>
<sequence length="818" mass="92079">MALDLQQKVFRIPSNVAVSTGLRWDFIGADPVDLDLSAVCFTSEGMFLDCVFFNHPFPAGTDEEALRGSGVLVDPQQLPYMFVGGDSRIGGEEENQLPGLALAAKRRAYQLRNSSTDSRKNEAKRMGVVDALFSRLYEETELDGVEDALDEDPHGAAEALGDEDDHRALRRRKRREFCDESVTFVMHKIPAEVAVVFLVVTSYTGADFTTLPGVKLEVVNETANERVGAIDLKRSTGDGTANLACMLCRLPPLTDSPAEPQLWDLRELNVRAFGYTFVDVLPVMLDVLDVERNSRDDALRRLPDYPLSKESFQYAEQPLSDVRFGVGWYGEHDLDAFMVMLDENNDYLDHLHPKQAKLHSIYPHVARHSGDSLNGFGTTGDEEFIDLMTYRMPSEVQTILFGATYVESFGSSAGTLKSIFDVPKLYLRLQNRTAERPNSSEVDRWNIHYEAEEERAWSRGRQREKKGAQGPQGSVYRNYPGGDGKTHPVRMVVLGAMVKKGEVPFHVMYPGGRLDQQQFQQKQVDRHGSSKPEENVPLFEYSPLHEYAPVSTVDSFSSLMPFLYCIAQYRCNAGGGGGGGGTSRRGTHPIYALSAKNNVASRHSAAFPDSLPSLWEDMKASGSILAYYALQLQFVEVRNLRPTLPHRFKCHGEAWVCGGVPSGKRPITPHDSPPFRTPYLIHRDKTRWDERSPASSALFFVRRFDRIRVLVYEYATFGSVELDLMQFDELWRPDPQPATHGFKGAFNGFERWFPLTGGSLTDGEICLRLFRVPEKLALGVRKRVDAEANKKRRQMAQQRAERREDAARERYSPTCQVM</sequence>
<dbReference type="Proteomes" id="UP000284403">
    <property type="component" value="Unassembled WGS sequence"/>
</dbReference>
<evidence type="ECO:0000313" key="3">
    <source>
        <dbReference type="Proteomes" id="UP000284403"/>
    </source>
</evidence>
<feature type="region of interest" description="Disordered" evidence="1">
    <location>
        <begin position="456"/>
        <end position="482"/>
    </location>
</feature>
<dbReference type="InterPro" id="IPR003325">
    <property type="entry name" value="TerD"/>
</dbReference>
<evidence type="ECO:0008006" key="4">
    <source>
        <dbReference type="Google" id="ProtNLM"/>
    </source>
</evidence>
<dbReference type="EMBL" id="MKKU01000142">
    <property type="protein sequence ID" value="RNF22136.1"/>
    <property type="molecule type" value="Genomic_DNA"/>
</dbReference>
<protein>
    <recommendedName>
        <fullName evidence="4">TerD domain-containing protein</fullName>
    </recommendedName>
</protein>
<organism evidence="2 3">
    <name type="scientific">Trypanosoma conorhini</name>
    <dbReference type="NCBI Taxonomy" id="83891"/>
    <lineage>
        <taxon>Eukaryota</taxon>
        <taxon>Discoba</taxon>
        <taxon>Euglenozoa</taxon>
        <taxon>Kinetoplastea</taxon>
        <taxon>Metakinetoplastina</taxon>
        <taxon>Trypanosomatida</taxon>
        <taxon>Trypanosomatidae</taxon>
        <taxon>Trypanosoma</taxon>
    </lineage>
</organism>